<dbReference type="PANTHER" id="PTHR30188">
    <property type="entry name" value="ABC TRANSPORTER PERMEASE PROTEIN-RELATED"/>
    <property type="match status" value="1"/>
</dbReference>
<feature type="transmembrane region" description="Helical" evidence="7">
    <location>
        <begin position="91"/>
        <end position="113"/>
    </location>
</feature>
<evidence type="ECO:0000313" key="8">
    <source>
        <dbReference type="EMBL" id="TKJ37270.1"/>
    </source>
</evidence>
<dbReference type="EMBL" id="NJBN01000013">
    <property type="protein sequence ID" value="TKJ37270.1"/>
    <property type="molecule type" value="Genomic_DNA"/>
</dbReference>
<evidence type="ECO:0000256" key="5">
    <source>
        <dbReference type="ARBA" id="ARBA00022989"/>
    </source>
</evidence>
<dbReference type="NCBIfam" id="TIGR00056">
    <property type="entry name" value="MlaE family lipid ABC transporter permease subunit"/>
    <property type="match status" value="1"/>
</dbReference>
<dbReference type="PANTHER" id="PTHR30188:SF4">
    <property type="entry name" value="PROTEIN TRIGALACTOSYLDIACYLGLYCEROL 1, CHLOROPLASTIC"/>
    <property type="match status" value="1"/>
</dbReference>
<comment type="similarity">
    <text evidence="2 7">Belongs to the MlaE permease family.</text>
</comment>
<feature type="transmembrane region" description="Helical" evidence="7">
    <location>
        <begin position="50"/>
        <end position="71"/>
    </location>
</feature>
<keyword evidence="3" id="KW-0813">Transport</keyword>
<comment type="caution">
    <text evidence="8">The sequence shown here is derived from an EMBL/GenBank/DDBJ whole genome shotgun (WGS) entry which is preliminary data.</text>
</comment>
<dbReference type="Pfam" id="PF02405">
    <property type="entry name" value="MlaE"/>
    <property type="match status" value="1"/>
</dbReference>
<feature type="transmembrane region" description="Helical" evidence="7">
    <location>
        <begin position="197"/>
        <end position="220"/>
    </location>
</feature>
<evidence type="ECO:0000256" key="1">
    <source>
        <dbReference type="ARBA" id="ARBA00004141"/>
    </source>
</evidence>
<keyword evidence="4 7" id="KW-0812">Transmembrane</keyword>
<reference evidence="8 9" key="1">
    <citation type="submission" date="2017-06" db="EMBL/GenBank/DDBJ databases">
        <title>Novel microbial phyla capable of carbon fixation and sulfur reduction in deep-sea sediments.</title>
        <authorList>
            <person name="Huang J."/>
            <person name="Baker B."/>
            <person name="Wang Y."/>
        </authorList>
    </citation>
    <scope>NUCLEOTIDE SEQUENCE [LARGE SCALE GENOMIC DNA]</scope>
    <source>
        <strain evidence="8">B3_LCP</strain>
    </source>
</reference>
<protein>
    <submittedName>
        <fullName evidence="8">ABC transporter permease</fullName>
    </submittedName>
</protein>
<evidence type="ECO:0000256" key="7">
    <source>
        <dbReference type="RuleBase" id="RU362044"/>
    </source>
</evidence>
<dbReference type="InterPro" id="IPR003453">
    <property type="entry name" value="ABC_MlaE_roteobac"/>
</dbReference>
<dbReference type="GO" id="GO:0043190">
    <property type="term" value="C:ATP-binding cassette (ABC) transporter complex"/>
    <property type="evidence" value="ECO:0007669"/>
    <property type="project" value="InterPro"/>
</dbReference>
<dbReference type="AlphaFoldDB" id="A0A532UQQ3"/>
<evidence type="ECO:0000313" key="9">
    <source>
        <dbReference type="Proteomes" id="UP000319619"/>
    </source>
</evidence>
<feature type="transmembrane region" description="Helical" evidence="7">
    <location>
        <begin position="232"/>
        <end position="252"/>
    </location>
</feature>
<proteinExistence type="inferred from homology"/>
<keyword evidence="5 7" id="KW-1133">Transmembrane helix</keyword>
<dbReference type="Proteomes" id="UP000319619">
    <property type="component" value="Unassembled WGS sequence"/>
</dbReference>
<gene>
    <name evidence="8" type="ORF">CEE37_14270</name>
</gene>
<sequence length="256" mass="27837">MRKAITRLGAVTYRFFNEAGEIFSLLGKILFFSKKLIEDRALLFEQMIAIGYNSLPIVLMVGAFTGAVSAWQTNYQIEGYVPVRFLGLATYKAVVIELGPVLTALILAGRIGSSIAAELGTMKVTEQIDALESLAINSVRYLAVPRFFAGLFMMPILVIFADFIAVLGAFLVAQLFLGIPPQIFFSEIPTYFHVHDIMAGLYKATMFGAIISLIGCYIGFATTGGAEGVGKATIRSFVLSAILILIADYLMATLLF</sequence>
<evidence type="ECO:0000256" key="3">
    <source>
        <dbReference type="ARBA" id="ARBA00022448"/>
    </source>
</evidence>
<evidence type="ECO:0000256" key="4">
    <source>
        <dbReference type="ARBA" id="ARBA00022692"/>
    </source>
</evidence>
<name>A0A532UQQ3_UNCL8</name>
<evidence type="ECO:0000256" key="2">
    <source>
        <dbReference type="ARBA" id="ARBA00007556"/>
    </source>
</evidence>
<comment type="subcellular location">
    <subcellularLocation>
        <location evidence="1">Membrane</location>
        <topology evidence="1">Multi-pass membrane protein</topology>
    </subcellularLocation>
</comment>
<keyword evidence="6 7" id="KW-0472">Membrane</keyword>
<accession>A0A532UQQ3</accession>
<dbReference type="InterPro" id="IPR030802">
    <property type="entry name" value="Permease_MalE"/>
</dbReference>
<feature type="transmembrane region" description="Helical" evidence="7">
    <location>
        <begin position="147"/>
        <end position="177"/>
    </location>
</feature>
<organism evidence="8 9">
    <name type="scientific">candidate division LCP-89 bacterium B3_LCP</name>
    <dbReference type="NCBI Taxonomy" id="2012998"/>
    <lineage>
        <taxon>Bacteria</taxon>
        <taxon>Pseudomonadati</taxon>
        <taxon>Bacteria division LCP-89</taxon>
    </lineage>
</organism>
<evidence type="ECO:0000256" key="6">
    <source>
        <dbReference type="ARBA" id="ARBA00023136"/>
    </source>
</evidence>
<dbReference type="GO" id="GO:0005548">
    <property type="term" value="F:phospholipid transporter activity"/>
    <property type="evidence" value="ECO:0007669"/>
    <property type="project" value="TreeGrafter"/>
</dbReference>